<dbReference type="PANTHER" id="PTHR48090">
    <property type="entry name" value="UNDECAPRENYL-PHOSPHATE 4-DEOXY-4-FORMAMIDO-L-ARABINOSE TRANSFERASE-RELATED"/>
    <property type="match status" value="1"/>
</dbReference>
<evidence type="ECO:0000256" key="4">
    <source>
        <dbReference type="ARBA" id="ARBA00022679"/>
    </source>
</evidence>
<dbReference type="EC" id="2.4.-.-" evidence="10"/>
<protein>
    <submittedName>
        <fullName evidence="10">Glycosyltransferase family 2 protein</fullName>
        <ecNumber evidence="10">2.4.-.-</ecNumber>
    </submittedName>
</protein>
<keyword evidence="11" id="KW-1185">Reference proteome</keyword>
<evidence type="ECO:0000256" key="3">
    <source>
        <dbReference type="ARBA" id="ARBA00022676"/>
    </source>
</evidence>
<dbReference type="InterPro" id="IPR029044">
    <property type="entry name" value="Nucleotide-diphossugar_trans"/>
</dbReference>
<evidence type="ECO:0000256" key="1">
    <source>
        <dbReference type="ARBA" id="ARBA00004141"/>
    </source>
</evidence>
<dbReference type="Proteomes" id="UP001373159">
    <property type="component" value="Unassembled WGS sequence"/>
</dbReference>
<keyword evidence="6 8" id="KW-1133">Transmembrane helix</keyword>
<evidence type="ECO:0000256" key="8">
    <source>
        <dbReference type="SAM" id="Phobius"/>
    </source>
</evidence>
<dbReference type="InterPro" id="IPR001173">
    <property type="entry name" value="Glyco_trans_2-like"/>
</dbReference>
<proteinExistence type="inferred from homology"/>
<dbReference type="RefSeq" id="WP_340469825.1">
    <property type="nucleotide sequence ID" value="NZ_JBANBB010000002.1"/>
</dbReference>
<accession>A0ABU8ZPD3</accession>
<dbReference type="InterPro" id="IPR050256">
    <property type="entry name" value="Glycosyltransferase_2"/>
</dbReference>
<dbReference type="CDD" id="cd04187">
    <property type="entry name" value="DPM1_like_bac"/>
    <property type="match status" value="1"/>
</dbReference>
<evidence type="ECO:0000313" key="10">
    <source>
        <dbReference type="EMBL" id="MEK0307111.1"/>
    </source>
</evidence>
<gene>
    <name evidence="10" type="ORF">V8P97_06520</name>
</gene>
<feature type="domain" description="Glycosyltransferase 2-like" evidence="9">
    <location>
        <begin position="20"/>
        <end position="188"/>
    </location>
</feature>
<dbReference type="PANTHER" id="PTHR48090:SF1">
    <property type="entry name" value="PROPHAGE BACTOPRENOL GLUCOSYL TRANSFERASE HOMOLOG"/>
    <property type="match status" value="1"/>
</dbReference>
<sequence length="328" mass="36129">MNKEESESSSQSAQPPRLALVIPCYNEEDALKQTAVVLEGKVEGLRSEGLIAEDSIIIYVDDGSHDATWQEIVALHGKDPTTSHGIRLAHNKGHQNAVYAGLMKALSVGVDAAVSMDADLQDDPDAIDEMVSRYRQGCEIVYGVRNNRQTDSAFKRGTAHCFYRLMNWMGTETIPDHADFRLMGKRSLQALSRYHEVNLFLRGIVPSLGFKTSEVFYRRSKRVAGKSKYPLKKMIALAVDGLTSFSVKPLSFITGLGCLFTVVGIVMLIYTLVSVATGHAVAGWGSIMCSVWILGGVNLMGMGVLGEYIGRIYMEVKGRPRYIVEEEV</sequence>
<reference evidence="10 11" key="1">
    <citation type="submission" date="2024-02" db="EMBL/GenBank/DDBJ databases">
        <title>Bifidobacterium honeyensis sp. nov., isolated from the comb honey.</title>
        <authorList>
            <person name="Liu W."/>
            <person name="Li Y."/>
        </authorList>
    </citation>
    <scope>NUCLEOTIDE SEQUENCE [LARGE SCALE GENOMIC DNA]</scope>
    <source>
        <strain evidence="10 11">IMAU50988</strain>
    </source>
</reference>
<keyword evidence="5 8" id="KW-0812">Transmembrane</keyword>
<dbReference type="GO" id="GO:0016757">
    <property type="term" value="F:glycosyltransferase activity"/>
    <property type="evidence" value="ECO:0007669"/>
    <property type="project" value="UniProtKB-KW"/>
</dbReference>
<evidence type="ECO:0000313" key="11">
    <source>
        <dbReference type="Proteomes" id="UP001373159"/>
    </source>
</evidence>
<evidence type="ECO:0000256" key="2">
    <source>
        <dbReference type="ARBA" id="ARBA00006739"/>
    </source>
</evidence>
<comment type="subcellular location">
    <subcellularLocation>
        <location evidence="1">Membrane</location>
        <topology evidence="1">Multi-pass membrane protein</topology>
    </subcellularLocation>
</comment>
<evidence type="ECO:0000259" key="9">
    <source>
        <dbReference type="Pfam" id="PF00535"/>
    </source>
</evidence>
<keyword evidence="3 10" id="KW-0328">Glycosyltransferase</keyword>
<dbReference type="SUPFAM" id="SSF53448">
    <property type="entry name" value="Nucleotide-diphospho-sugar transferases"/>
    <property type="match status" value="1"/>
</dbReference>
<evidence type="ECO:0000256" key="6">
    <source>
        <dbReference type="ARBA" id="ARBA00022989"/>
    </source>
</evidence>
<keyword evidence="4 10" id="KW-0808">Transferase</keyword>
<dbReference type="Gene3D" id="3.90.550.10">
    <property type="entry name" value="Spore Coat Polysaccharide Biosynthesis Protein SpsA, Chain A"/>
    <property type="match status" value="1"/>
</dbReference>
<dbReference type="EMBL" id="JBANBB010000002">
    <property type="protein sequence ID" value="MEK0307111.1"/>
    <property type="molecule type" value="Genomic_DNA"/>
</dbReference>
<comment type="similarity">
    <text evidence="2">Belongs to the glycosyltransferase 2 family.</text>
</comment>
<feature type="transmembrane region" description="Helical" evidence="8">
    <location>
        <begin position="250"/>
        <end position="272"/>
    </location>
</feature>
<feature type="transmembrane region" description="Helical" evidence="8">
    <location>
        <begin position="284"/>
        <end position="309"/>
    </location>
</feature>
<comment type="caution">
    <text evidence="10">The sequence shown here is derived from an EMBL/GenBank/DDBJ whole genome shotgun (WGS) entry which is preliminary data.</text>
</comment>
<dbReference type="Pfam" id="PF00535">
    <property type="entry name" value="Glycos_transf_2"/>
    <property type="match status" value="1"/>
</dbReference>
<name>A0ABU8ZPD3_9BIFI</name>
<organism evidence="10 11">
    <name type="scientific">Bifidobacterium favimelis</name>
    <dbReference type="NCBI Taxonomy" id="3122979"/>
    <lineage>
        <taxon>Bacteria</taxon>
        <taxon>Bacillati</taxon>
        <taxon>Actinomycetota</taxon>
        <taxon>Actinomycetes</taxon>
        <taxon>Bifidobacteriales</taxon>
        <taxon>Bifidobacteriaceae</taxon>
        <taxon>Bifidobacterium</taxon>
    </lineage>
</organism>
<keyword evidence="7 8" id="KW-0472">Membrane</keyword>
<evidence type="ECO:0000256" key="5">
    <source>
        <dbReference type="ARBA" id="ARBA00022692"/>
    </source>
</evidence>
<evidence type="ECO:0000256" key="7">
    <source>
        <dbReference type="ARBA" id="ARBA00023136"/>
    </source>
</evidence>